<name>A0ACB8THI5_9AGAM</name>
<dbReference type="EMBL" id="MU277189">
    <property type="protein sequence ID" value="KAI0067903.1"/>
    <property type="molecule type" value="Genomic_DNA"/>
</dbReference>
<reference evidence="1" key="2">
    <citation type="journal article" date="2022" name="New Phytol.">
        <title>Evolutionary transition to the ectomycorrhizal habit in the genomes of a hyperdiverse lineage of mushroom-forming fungi.</title>
        <authorList>
            <person name="Looney B."/>
            <person name="Miyauchi S."/>
            <person name="Morin E."/>
            <person name="Drula E."/>
            <person name="Courty P.E."/>
            <person name="Kohler A."/>
            <person name="Kuo A."/>
            <person name="LaButti K."/>
            <person name="Pangilinan J."/>
            <person name="Lipzen A."/>
            <person name="Riley R."/>
            <person name="Andreopoulos W."/>
            <person name="He G."/>
            <person name="Johnson J."/>
            <person name="Nolan M."/>
            <person name="Tritt A."/>
            <person name="Barry K.W."/>
            <person name="Grigoriev I.V."/>
            <person name="Nagy L.G."/>
            <person name="Hibbett D."/>
            <person name="Henrissat B."/>
            <person name="Matheny P.B."/>
            <person name="Labbe J."/>
            <person name="Martin F.M."/>
        </authorList>
    </citation>
    <scope>NUCLEOTIDE SEQUENCE</scope>
    <source>
        <strain evidence="1">HHB10654</strain>
    </source>
</reference>
<sequence>MCGIVFSARWTVAGEANNDQEPSYKKAYEELYEQLETANAARGPDAQRRHELSIDGAILRFFASELRLRGDAPVVQPHVHAERGDVLCWNGEIFEGLDVGLHENDGVRLFAAITALDDPLRLPELLGTFEGPYALVYYHHASRKLFFARDPLGRRSLLMHSPSPENPYFILASVTVGKHSGYELSELSTECIHVLDLKDTVDAAGAFQSSLTTLPRVAQFARVSSVNHMLPSSDPESPRVQSLDVIPSFLSATVDNFIAHLDRSVSLRIRNIPQRSTASVETASRHPARLAVLFSGGIDSTMIAFLAHRHVPLDEPIDLLNVAFENPRKIRIQVEGNVGGLSKKERKLKARLAAFEDTIEGGNYDHDYLVPDRVTGLKEVEELRRICPGRQWNFVEIDVPYAESQEARPTVEAIMWPRHTVMDLSLAIALYFASRAIGQVRSDPNAQPEPYTSPARVLLNGLGSDELLGGYGRHRTAYGYGGWQAVIDELQLEIDRIPTRNLGRDDRVISAHGKETRHPFLSLNVVNFVAELPVQYKTDPRLEAGSGDKTLLRLAARKLGLVEASVRKKRAMQFGSHSARMEAGVERGSGPQALS</sequence>
<reference evidence="1" key="1">
    <citation type="submission" date="2021-03" db="EMBL/GenBank/DDBJ databases">
        <authorList>
            <consortium name="DOE Joint Genome Institute"/>
            <person name="Ahrendt S."/>
            <person name="Looney B.P."/>
            <person name="Miyauchi S."/>
            <person name="Morin E."/>
            <person name="Drula E."/>
            <person name="Courty P.E."/>
            <person name="Chicoki N."/>
            <person name="Fauchery L."/>
            <person name="Kohler A."/>
            <person name="Kuo A."/>
            <person name="Labutti K."/>
            <person name="Pangilinan J."/>
            <person name="Lipzen A."/>
            <person name="Riley R."/>
            <person name="Andreopoulos W."/>
            <person name="He G."/>
            <person name="Johnson J."/>
            <person name="Barry K.W."/>
            <person name="Grigoriev I.V."/>
            <person name="Nagy L."/>
            <person name="Hibbett D."/>
            <person name="Henrissat B."/>
            <person name="Matheny P.B."/>
            <person name="Labbe J."/>
            <person name="Martin F."/>
        </authorList>
    </citation>
    <scope>NUCLEOTIDE SEQUENCE</scope>
    <source>
        <strain evidence="1">HHB10654</strain>
    </source>
</reference>
<gene>
    <name evidence="1" type="ORF">BV25DRAFT_1911767</name>
</gene>
<keyword evidence="2" id="KW-1185">Reference proteome</keyword>
<accession>A0ACB8THI5</accession>
<evidence type="ECO:0000313" key="1">
    <source>
        <dbReference type="EMBL" id="KAI0067903.1"/>
    </source>
</evidence>
<protein>
    <submittedName>
        <fullName evidence="1">Uncharacterized protein</fullName>
    </submittedName>
</protein>
<dbReference type="Proteomes" id="UP000814140">
    <property type="component" value="Unassembled WGS sequence"/>
</dbReference>
<evidence type="ECO:0000313" key="2">
    <source>
        <dbReference type="Proteomes" id="UP000814140"/>
    </source>
</evidence>
<proteinExistence type="predicted"/>
<comment type="caution">
    <text evidence="1">The sequence shown here is derived from an EMBL/GenBank/DDBJ whole genome shotgun (WGS) entry which is preliminary data.</text>
</comment>
<organism evidence="1 2">
    <name type="scientific">Artomyces pyxidatus</name>
    <dbReference type="NCBI Taxonomy" id="48021"/>
    <lineage>
        <taxon>Eukaryota</taxon>
        <taxon>Fungi</taxon>
        <taxon>Dikarya</taxon>
        <taxon>Basidiomycota</taxon>
        <taxon>Agaricomycotina</taxon>
        <taxon>Agaricomycetes</taxon>
        <taxon>Russulales</taxon>
        <taxon>Auriscalpiaceae</taxon>
        <taxon>Artomyces</taxon>
    </lineage>
</organism>